<reference evidence="4" key="1">
    <citation type="submission" date="2016-10" db="EMBL/GenBank/DDBJ databases">
        <authorList>
            <person name="Varghese N."/>
            <person name="Submissions S."/>
        </authorList>
    </citation>
    <scope>NUCLEOTIDE SEQUENCE [LARGE SCALE GENOMIC DNA]</scope>
    <source>
        <strain evidence="4">DSM 28881</strain>
    </source>
</reference>
<dbReference type="InterPro" id="IPR003399">
    <property type="entry name" value="Mce/MlaD"/>
</dbReference>
<dbReference type="InterPro" id="IPR052336">
    <property type="entry name" value="MlaD_Phospholipid_Transporter"/>
</dbReference>
<name>A0A1I3QZN4_9FLAO</name>
<keyword evidence="1" id="KW-0812">Transmembrane</keyword>
<dbReference type="PANTHER" id="PTHR33371:SF4">
    <property type="entry name" value="INTERMEMBRANE PHOSPHOLIPID TRANSPORT SYSTEM BINDING PROTEIN MLAD"/>
    <property type="match status" value="1"/>
</dbReference>
<evidence type="ECO:0000259" key="2">
    <source>
        <dbReference type="Pfam" id="PF02470"/>
    </source>
</evidence>
<keyword evidence="1" id="KW-1133">Transmembrane helix</keyword>
<dbReference type="Pfam" id="PF02470">
    <property type="entry name" value="MlaD"/>
    <property type="match status" value="1"/>
</dbReference>
<organism evidence="3 4">
    <name type="scientific">Olleya namhaensis</name>
    <dbReference type="NCBI Taxonomy" id="1144750"/>
    <lineage>
        <taxon>Bacteria</taxon>
        <taxon>Pseudomonadati</taxon>
        <taxon>Bacteroidota</taxon>
        <taxon>Flavobacteriia</taxon>
        <taxon>Flavobacteriales</taxon>
        <taxon>Flavobacteriaceae</taxon>
    </lineage>
</organism>
<dbReference type="AlphaFoldDB" id="A0A1I3QZN4"/>
<evidence type="ECO:0000313" key="3">
    <source>
        <dbReference type="EMBL" id="SFJ38607.1"/>
    </source>
</evidence>
<dbReference type="Proteomes" id="UP000199559">
    <property type="component" value="Unassembled WGS sequence"/>
</dbReference>
<dbReference type="STRING" id="1144750.SAMN05443431_1075"/>
<proteinExistence type="predicted"/>
<keyword evidence="4" id="KW-1185">Reference proteome</keyword>
<protein>
    <submittedName>
        <fullName evidence="3">Phospholipid/cholesterol/gamma-HCH transport system substrate-binding protein</fullName>
    </submittedName>
</protein>
<feature type="domain" description="Mce/MlaD" evidence="2">
    <location>
        <begin position="37"/>
        <end position="111"/>
    </location>
</feature>
<keyword evidence="1" id="KW-0472">Membrane</keyword>
<dbReference type="EMBL" id="FORM01000007">
    <property type="protein sequence ID" value="SFJ38607.1"/>
    <property type="molecule type" value="Genomic_DNA"/>
</dbReference>
<feature type="transmembrane region" description="Helical" evidence="1">
    <location>
        <begin position="7"/>
        <end position="27"/>
    </location>
</feature>
<accession>A0A1I3QZN4</accession>
<dbReference type="PANTHER" id="PTHR33371">
    <property type="entry name" value="INTERMEMBRANE PHOSPHOLIPID TRANSPORT SYSTEM BINDING PROTEIN MLAD-RELATED"/>
    <property type="match status" value="1"/>
</dbReference>
<evidence type="ECO:0000313" key="4">
    <source>
        <dbReference type="Proteomes" id="UP000199559"/>
    </source>
</evidence>
<dbReference type="RefSeq" id="WP_090840676.1">
    <property type="nucleotide sequence ID" value="NZ_CANKYB010000017.1"/>
</dbReference>
<evidence type="ECO:0000256" key="1">
    <source>
        <dbReference type="SAM" id="Phobius"/>
    </source>
</evidence>
<sequence>MKLTLEVKTAILVILGIIFFIFGFSYLKGNNIFDSNNTYYTEFDYNSLAVSAPVTIKGNNVGKVKEIIYDFQTGKTRVAFSVDKQLQFSKNSTISLFQTGLMGGNALEIIPAEDTQMAKNGDLIKSSVKEGLVTSLSSDFSQLSTNLDGTLKTVDTLMGNLNGLVSDQSGDGLKSTLAELNATLKSYNGLANSINSLVKKNDQNVTAMVDNFNKTSVNLNQMSEKLNKVDITKTVADLEATLGSVNSMLAGVKNGEGSIGKLLNDDKLYSNLEGAALQMEQLLEDMKLNPKRYVHFSLFGKKAKRYDADGNEIKEEKKN</sequence>
<gene>
    <name evidence="3" type="ORF">SAMN05443431_1075</name>
</gene>